<dbReference type="EMBL" id="LAHO01000013">
    <property type="protein sequence ID" value="KKO44873.1"/>
    <property type="molecule type" value="Genomic_DNA"/>
</dbReference>
<evidence type="ECO:0000259" key="1">
    <source>
        <dbReference type="Pfam" id="PF20658"/>
    </source>
</evidence>
<dbReference type="GO" id="GO:0000287">
    <property type="term" value="F:magnesium ion binding"/>
    <property type="evidence" value="ECO:0007669"/>
    <property type="project" value="TreeGrafter"/>
</dbReference>
<evidence type="ECO:0000313" key="2">
    <source>
        <dbReference type="EMBL" id="KKO44873.1"/>
    </source>
</evidence>
<dbReference type="SUPFAM" id="SSF51645">
    <property type="entry name" value="Malate synthase G"/>
    <property type="match status" value="1"/>
</dbReference>
<dbReference type="Proteomes" id="UP000034228">
    <property type="component" value="Unassembled WGS sequence"/>
</dbReference>
<dbReference type="GO" id="GO:0005829">
    <property type="term" value="C:cytosol"/>
    <property type="evidence" value="ECO:0007669"/>
    <property type="project" value="TreeGrafter"/>
</dbReference>
<dbReference type="PATRIC" id="fig|336831.14.peg.3505"/>
<dbReference type="InterPro" id="IPR006253">
    <property type="entry name" value="Malate_synthG"/>
</dbReference>
<dbReference type="GO" id="GO:0006097">
    <property type="term" value="P:glyoxylate cycle"/>
    <property type="evidence" value="ECO:0007669"/>
    <property type="project" value="InterPro"/>
</dbReference>
<organism evidence="2 3">
    <name type="scientific">Arsukibacterium ikkense</name>
    <dbReference type="NCBI Taxonomy" id="336831"/>
    <lineage>
        <taxon>Bacteria</taxon>
        <taxon>Pseudomonadati</taxon>
        <taxon>Pseudomonadota</taxon>
        <taxon>Gammaproteobacteria</taxon>
        <taxon>Chromatiales</taxon>
        <taxon>Chromatiaceae</taxon>
        <taxon>Arsukibacterium</taxon>
    </lineage>
</organism>
<dbReference type="Pfam" id="PF20658">
    <property type="entry name" value="MSG_insertion"/>
    <property type="match status" value="1"/>
</dbReference>
<proteinExistence type="predicted"/>
<dbReference type="STRING" id="336831.WG68_13675"/>
<dbReference type="Gene3D" id="2.170.170.11">
    <property type="entry name" value="Malate synthase G - maily-beta sub-domain"/>
    <property type="match status" value="1"/>
</dbReference>
<feature type="domain" description="Malate synthase G alpha-beta insertion" evidence="1">
    <location>
        <begin position="30"/>
        <end position="104"/>
    </location>
</feature>
<dbReference type="AlphaFoldDB" id="A0A0M2V6T2"/>
<dbReference type="InterPro" id="IPR011076">
    <property type="entry name" value="Malate_synth_sf"/>
</dbReference>
<sequence length="174" mass="19100">MTTLAPTHSTSTPNQTAWMATELSVINQLNERHVKQVMDYSKGFLDKTFPLADGSHKDVVCYMVYFQHLLAFFADGSKSGLQNPAQFVALSGHREAPESLVLVNEGRHVELVLNRHGDNGEKDGAGIDDIQLQAKQAGEPWFSMLTGKQVRLGCRSEKHFTAKDGGPYHTSTGG</sequence>
<dbReference type="PANTHER" id="PTHR42739">
    <property type="entry name" value="MALATE SYNTHASE G"/>
    <property type="match status" value="1"/>
</dbReference>
<protein>
    <submittedName>
        <fullName evidence="2">Malate synthase</fullName>
    </submittedName>
</protein>
<dbReference type="GO" id="GO:0004474">
    <property type="term" value="F:malate synthase activity"/>
    <property type="evidence" value="ECO:0007669"/>
    <property type="project" value="InterPro"/>
</dbReference>
<dbReference type="PANTHER" id="PTHR42739:SF1">
    <property type="entry name" value="MALATE SYNTHASE G"/>
    <property type="match status" value="1"/>
</dbReference>
<keyword evidence="3" id="KW-1185">Reference proteome</keyword>
<dbReference type="RefSeq" id="WP_046558260.1">
    <property type="nucleotide sequence ID" value="NZ_LAHO01000013.1"/>
</dbReference>
<accession>A0A0M2V6T2</accession>
<dbReference type="GO" id="GO:0009436">
    <property type="term" value="P:glyoxylate catabolic process"/>
    <property type="evidence" value="ECO:0007669"/>
    <property type="project" value="TreeGrafter"/>
</dbReference>
<reference evidence="2 3" key="1">
    <citation type="submission" date="2015-03" db="EMBL/GenBank/DDBJ databases">
        <title>Draft genome sequences of two protease-producing strains of Arsukibacterium isolated from two cold and alkaline environments.</title>
        <authorList>
            <person name="Lylloff J.E."/>
            <person name="Skov L.B."/>
            <person name="Jepsen M."/>
            <person name="Hallin P.F."/>
            <person name="Sorensen S.J."/>
            <person name="Stougaard P."/>
            <person name="Glaring M.A."/>
        </authorList>
    </citation>
    <scope>NUCLEOTIDE SEQUENCE [LARGE SCALE GENOMIC DNA]</scope>
    <source>
        <strain evidence="2 3">GCM72</strain>
    </source>
</reference>
<evidence type="ECO:0000313" key="3">
    <source>
        <dbReference type="Proteomes" id="UP000034228"/>
    </source>
</evidence>
<gene>
    <name evidence="2" type="ORF">WG68_13675</name>
</gene>
<comment type="caution">
    <text evidence="2">The sequence shown here is derived from an EMBL/GenBank/DDBJ whole genome shotgun (WGS) entry which is preliminary data.</text>
</comment>
<name>A0A0M2V6T2_9GAMM</name>
<dbReference type="InterPro" id="IPR048357">
    <property type="entry name" value="MSG_insertion"/>
</dbReference>